<organism evidence="1 2">
    <name type="scientific">Portunus trituberculatus</name>
    <name type="common">Swimming crab</name>
    <name type="synonym">Neptunus trituberculatus</name>
    <dbReference type="NCBI Taxonomy" id="210409"/>
    <lineage>
        <taxon>Eukaryota</taxon>
        <taxon>Metazoa</taxon>
        <taxon>Ecdysozoa</taxon>
        <taxon>Arthropoda</taxon>
        <taxon>Crustacea</taxon>
        <taxon>Multicrustacea</taxon>
        <taxon>Malacostraca</taxon>
        <taxon>Eumalacostraca</taxon>
        <taxon>Eucarida</taxon>
        <taxon>Decapoda</taxon>
        <taxon>Pleocyemata</taxon>
        <taxon>Brachyura</taxon>
        <taxon>Eubrachyura</taxon>
        <taxon>Portunoidea</taxon>
        <taxon>Portunidae</taxon>
        <taxon>Portuninae</taxon>
        <taxon>Portunus</taxon>
    </lineage>
</organism>
<dbReference type="Proteomes" id="UP000324222">
    <property type="component" value="Unassembled WGS sequence"/>
</dbReference>
<comment type="caution">
    <text evidence="1">The sequence shown here is derived from an EMBL/GenBank/DDBJ whole genome shotgun (WGS) entry which is preliminary data.</text>
</comment>
<proteinExistence type="predicted"/>
<keyword evidence="2" id="KW-1185">Reference proteome</keyword>
<accession>A0A5B7HXB9</accession>
<sequence>MGHTLATPLTSLPRPVGRRLSGHNLDDLCPHGTPVFVLLSLESCLLPVTIPHHYESSDLTPQLKELSDCQRVRLASRRQA</sequence>
<evidence type="ECO:0000313" key="2">
    <source>
        <dbReference type="Proteomes" id="UP000324222"/>
    </source>
</evidence>
<dbReference type="EMBL" id="VSRR010036611">
    <property type="protein sequence ID" value="MPC73338.1"/>
    <property type="molecule type" value="Genomic_DNA"/>
</dbReference>
<dbReference type="AlphaFoldDB" id="A0A5B7HXB9"/>
<protein>
    <submittedName>
        <fullName evidence="1">Uncharacterized protein</fullName>
    </submittedName>
</protein>
<gene>
    <name evidence="1" type="ORF">E2C01_067662</name>
</gene>
<evidence type="ECO:0000313" key="1">
    <source>
        <dbReference type="EMBL" id="MPC73338.1"/>
    </source>
</evidence>
<name>A0A5B7HXB9_PORTR</name>
<reference evidence="1 2" key="1">
    <citation type="submission" date="2019-05" db="EMBL/GenBank/DDBJ databases">
        <title>Another draft genome of Portunus trituberculatus and its Hox gene families provides insights of decapod evolution.</title>
        <authorList>
            <person name="Jeong J.-H."/>
            <person name="Song I."/>
            <person name="Kim S."/>
            <person name="Choi T."/>
            <person name="Kim D."/>
            <person name="Ryu S."/>
            <person name="Kim W."/>
        </authorList>
    </citation>
    <scope>NUCLEOTIDE SEQUENCE [LARGE SCALE GENOMIC DNA]</scope>
    <source>
        <tissue evidence="1">Muscle</tissue>
    </source>
</reference>